<dbReference type="Proteomes" id="UP000016223">
    <property type="component" value="Chromosome 1"/>
</dbReference>
<dbReference type="PATRIC" id="fig|1246301.3.peg.306"/>
<proteinExistence type="predicted"/>
<dbReference type="HOGENOM" id="CLU_146020_1_0_4"/>
<accession>T1X4Q7</accession>
<organism evidence="1 2">
    <name type="scientific">Variovorax paradoxus B4</name>
    <dbReference type="NCBI Taxonomy" id="1246301"/>
    <lineage>
        <taxon>Bacteria</taxon>
        <taxon>Pseudomonadati</taxon>
        <taxon>Pseudomonadota</taxon>
        <taxon>Betaproteobacteria</taxon>
        <taxon>Burkholderiales</taxon>
        <taxon>Comamonadaceae</taxon>
        <taxon>Variovorax</taxon>
    </lineage>
</organism>
<name>T1X4Q7_VARPD</name>
<reference evidence="1 2" key="1">
    <citation type="submission" date="2012-10" db="EMBL/GenBank/DDBJ databases">
        <title>Genome sequence of Variovorax paradoxus B4.</title>
        <authorList>
            <person name="Schuldes J."/>
            <person name="Brandt U."/>
            <person name="Hiessl S."/>
            <person name="Wuebbeler J.H."/>
            <person name="Thuermer A."/>
            <person name="Steinbuechel A."/>
            <person name="Daniel R."/>
        </authorList>
    </citation>
    <scope>NUCLEOTIDE SEQUENCE [LARGE SCALE GENOMIC DNA]</scope>
    <source>
        <strain evidence="1 2">B4</strain>
    </source>
</reference>
<dbReference type="EMBL" id="CP003911">
    <property type="protein sequence ID" value="AGU47431.1"/>
    <property type="molecule type" value="Genomic_DNA"/>
</dbReference>
<dbReference type="KEGG" id="vpd:VAPA_1c03010"/>
<dbReference type="InterPro" id="IPR028964">
    <property type="entry name" value="Imm8"/>
</dbReference>
<dbReference type="Pfam" id="PF15586">
    <property type="entry name" value="Imm8"/>
    <property type="match status" value="1"/>
</dbReference>
<sequence length="131" mass="15341">MRLEIRSLQGVDIEDLRAWHPASPADVYEMLELEIGEAGVPGAHIFQLLLATPEGLEAHHKGEMLKFFSAMQERAKTFVTDALVVVDHYDWNEVRETLARRVASCERSTWNESLECLRRKFFWEYEDIKYR</sequence>
<gene>
    <name evidence="1" type="ORF">VAPA_1c03010</name>
</gene>
<evidence type="ECO:0000313" key="1">
    <source>
        <dbReference type="EMBL" id="AGU47431.1"/>
    </source>
</evidence>
<evidence type="ECO:0000313" key="2">
    <source>
        <dbReference type="Proteomes" id="UP000016223"/>
    </source>
</evidence>
<protein>
    <submittedName>
        <fullName evidence="1">Uncharacterized protein</fullName>
    </submittedName>
</protein>
<dbReference type="AlphaFoldDB" id="T1X4Q7"/>